<dbReference type="Proteomes" id="UP001064489">
    <property type="component" value="Chromosome 3"/>
</dbReference>
<comment type="caution">
    <text evidence="2">The sequence shown here is derived from an EMBL/GenBank/DDBJ whole genome shotgun (WGS) entry which is preliminary data.</text>
</comment>
<evidence type="ECO:0000256" key="1">
    <source>
        <dbReference type="SAM" id="MobiDB-lite"/>
    </source>
</evidence>
<name>A0AAD5NWF2_ACENE</name>
<feature type="compositionally biased region" description="Polar residues" evidence="1">
    <location>
        <begin position="158"/>
        <end position="168"/>
    </location>
</feature>
<evidence type="ECO:0000313" key="3">
    <source>
        <dbReference type="Proteomes" id="UP001064489"/>
    </source>
</evidence>
<reference evidence="2" key="1">
    <citation type="journal article" date="2022" name="Plant J.">
        <title>Strategies of tolerance reflected in two North American maple genomes.</title>
        <authorList>
            <person name="McEvoy S.L."/>
            <person name="Sezen U.U."/>
            <person name="Trouern-Trend A."/>
            <person name="McMahon S.M."/>
            <person name="Schaberg P.G."/>
            <person name="Yang J."/>
            <person name="Wegrzyn J.L."/>
            <person name="Swenson N.G."/>
        </authorList>
    </citation>
    <scope>NUCLEOTIDE SEQUENCE</scope>
    <source>
        <strain evidence="2">91603</strain>
    </source>
</reference>
<keyword evidence="3" id="KW-1185">Reference proteome</keyword>
<evidence type="ECO:0000313" key="2">
    <source>
        <dbReference type="EMBL" id="KAI9185119.1"/>
    </source>
</evidence>
<reference evidence="2" key="2">
    <citation type="submission" date="2023-02" db="EMBL/GenBank/DDBJ databases">
        <authorList>
            <person name="Swenson N.G."/>
            <person name="Wegrzyn J.L."/>
            <person name="Mcevoy S.L."/>
        </authorList>
    </citation>
    <scope>NUCLEOTIDE SEQUENCE</scope>
    <source>
        <strain evidence="2">91603</strain>
        <tissue evidence="2">Leaf</tissue>
    </source>
</reference>
<feature type="region of interest" description="Disordered" evidence="1">
    <location>
        <begin position="145"/>
        <end position="183"/>
    </location>
</feature>
<sequence>MKMVLARIADSVCNGLVQTLSEAHKSVYKASSNDGAAHQRTKPSLLHIKFASRRSVGSTSPSSLSPLHVIAPPLGLVAPPPLICLLAANQGKSGNTQYVPQWYQSTGMDSRVEKLEADVNSLTIGQQQILDKLNELSIQFNTRASIQPTNCPPDLEGENSQAPLQSPNRRMGGTNGTSQQGSHYAPRFVKLDFPRFKGEEDTTSWFCRVNQFFEFNHTPEEDRVALASFH</sequence>
<dbReference type="AlphaFoldDB" id="A0AAD5NWF2"/>
<dbReference type="EMBL" id="JAJSOW010000100">
    <property type="protein sequence ID" value="KAI9185119.1"/>
    <property type="molecule type" value="Genomic_DNA"/>
</dbReference>
<protein>
    <submittedName>
        <fullName evidence="2">Uncharacterized protein</fullName>
    </submittedName>
</protein>
<accession>A0AAD5NWF2</accession>
<gene>
    <name evidence="2" type="ORF">LWI28_004351</name>
</gene>
<proteinExistence type="predicted"/>
<organism evidence="2 3">
    <name type="scientific">Acer negundo</name>
    <name type="common">Box elder</name>
    <dbReference type="NCBI Taxonomy" id="4023"/>
    <lineage>
        <taxon>Eukaryota</taxon>
        <taxon>Viridiplantae</taxon>
        <taxon>Streptophyta</taxon>
        <taxon>Embryophyta</taxon>
        <taxon>Tracheophyta</taxon>
        <taxon>Spermatophyta</taxon>
        <taxon>Magnoliopsida</taxon>
        <taxon>eudicotyledons</taxon>
        <taxon>Gunneridae</taxon>
        <taxon>Pentapetalae</taxon>
        <taxon>rosids</taxon>
        <taxon>malvids</taxon>
        <taxon>Sapindales</taxon>
        <taxon>Sapindaceae</taxon>
        <taxon>Hippocastanoideae</taxon>
        <taxon>Acereae</taxon>
        <taxon>Acer</taxon>
    </lineage>
</organism>